<evidence type="ECO:0000259" key="1">
    <source>
        <dbReference type="PROSITE" id="PS51186"/>
    </source>
</evidence>
<proteinExistence type="predicted"/>
<dbReference type="SUPFAM" id="SSF55729">
    <property type="entry name" value="Acyl-CoA N-acyltransferases (Nat)"/>
    <property type="match status" value="1"/>
</dbReference>
<protein>
    <submittedName>
        <fullName evidence="2">GNAT family N-acetyltransferase</fullName>
    </submittedName>
</protein>
<organism evidence="2 3">
    <name type="scientific">Nitratireductor arenosus</name>
    <dbReference type="NCBI Taxonomy" id="2682096"/>
    <lineage>
        <taxon>Bacteria</taxon>
        <taxon>Pseudomonadati</taxon>
        <taxon>Pseudomonadota</taxon>
        <taxon>Alphaproteobacteria</taxon>
        <taxon>Hyphomicrobiales</taxon>
        <taxon>Phyllobacteriaceae</taxon>
        <taxon>Nitratireductor</taxon>
    </lineage>
</organism>
<dbReference type="RefSeq" id="WP_156714954.1">
    <property type="nucleotide sequence ID" value="NZ_WPHG01000006.1"/>
</dbReference>
<reference evidence="2 3" key="1">
    <citation type="submission" date="2019-12" db="EMBL/GenBank/DDBJ databases">
        <title>Nitratireductor arenosus sp. nov., Isolated from sea sand, Jeju island, South Korea.</title>
        <authorList>
            <person name="Kim W."/>
        </authorList>
    </citation>
    <scope>NUCLEOTIDE SEQUENCE [LARGE SCALE GENOMIC DNA]</scope>
    <source>
        <strain evidence="2 3">CAU 1489</strain>
    </source>
</reference>
<dbReference type="EMBL" id="WPHG01000006">
    <property type="protein sequence ID" value="MVA99611.1"/>
    <property type="molecule type" value="Genomic_DNA"/>
</dbReference>
<dbReference type="InterPro" id="IPR016181">
    <property type="entry name" value="Acyl_CoA_acyltransferase"/>
</dbReference>
<dbReference type="Gene3D" id="3.40.630.30">
    <property type="match status" value="1"/>
</dbReference>
<dbReference type="PANTHER" id="PTHR43233:SF1">
    <property type="entry name" value="FAMILY N-ACETYLTRANSFERASE, PUTATIVE (AFU_ORTHOLOGUE AFUA_6G03350)-RELATED"/>
    <property type="match status" value="1"/>
</dbReference>
<dbReference type="CDD" id="cd04301">
    <property type="entry name" value="NAT_SF"/>
    <property type="match status" value="1"/>
</dbReference>
<dbReference type="PROSITE" id="PS51186">
    <property type="entry name" value="GNAT"/>
    <property type="match status" value="1"/>
</dbReference>
<dbReference type="Pfam" id="PF13673">
    <property type="entry name" value="Acetyltransf_10"/>
    <property type="match status" value="1"/>
</dbReference>
<name>A0A844QP46_9HYPH</name>
<dbReference type="GO" id="GO:0016747">
    <property type="term" value="F:acyltransferase activity, transferring groups other than amino-acyl groups"/>
    <property type="evidence" value="ECO:0007669"/>
    <property type="project" value="InterPro"/>
</dbReference>
<accession>A0A844QP46</accession>
<sequence>MDVESVCYRREQDFSAEDFRRVLEESGLGATRPVDDLDRLARMLAGADLIVTARLADGTPVGVARCITDFSWSAYLPELAISRAAQGLGVGKKLIAETRRLLGDEVSLTLASMPDVVRFYEKIGMESIVNAFWFRRAR</sequence>
<dbReference type="PANTHER" id="PTHR43233">
    <property type="entry name" value="FAMILY N-ACETYLTRANSFERASE, PUTATIVE (AFU_ORTHOLOGUE AFUA_6G03350)-RELATED"/>
    <property type="match status" value="1"/>
</dbReference>
<keyword evidence="2" id="KW-0808">Transferase</keyword>
<feature type="domain" description="N-acetyltransferase" evidence="1">
    <location>
        <begin position="1"/>
        <end position="138"/>
    </location>
</feature>
<evidence type="ECO:0000313" key="2">
    <source>
        <dbReference type="EMBL" id="MVA99611.1"/>
    </source>
</evidence>
<dbReference type="InterPro" id="IPR053144">
    <property type="entry name" value="Acetyltransferase_Butenolide"/>
</dbReference>
<keyword evidence="3" id="KW-1185">Reference proteome</keyword>
<evidence type="ECO:0000313" key="3">
    <source>
        <dbReference type="Proteomes" id="UP000463224"/>
    </source>
</evidence>
<dbReference type="AlphaFoldDB" id="A0A844QP46"/>
<comment type="caution">
    <text evidence="2">The sequence shown here is derived from an EMBL/GenBank/DDBJ whole genome shotgun (WGS) entry which is preliminary data.</text>
</comment>
<dbReference type="Proteomes" id="UP000463224">
    <property type="component" value="Unassembled WGS sequence"/>
</dbReference>
<dbReference type="InterPro" id="IPR000182">
    <property type="entry name" value="GNAT_dom"/>
</dbReference>
<gene>
    <name evidence="2" type="ORF">GN330_20375</name>
</gene>